<feature type="region of interest" description="Disordered" evidence="1">
    <location>
        <begin position="1"/>
        <end position="89"/>
    </location>
</feature>
<gene>
    <name evidence="2" type="ORF">BT96DRAFT_979816</name>
</gene>
<name>A0A6A4H2A9_9AGAR</name>
<dbReference type="Proteomes" id="UP000799118">
    <property type="component" value="Unassembled WGS sequence"/>
</dbReference>
<dbReference type="EMBL" id="ML769621">
    <property type="protein sequence ID" value="KAE9391514.1"/>
    <property type="molecule type" value="Genomic_DNA"/>
</dbReference>
<dbReference type="AlphaFoldDB" id="A0A6A4H2A9"/>
<feature type="compositionally biased region" description="Low complexity" evidence="1">
    <location>
        <begin position="69"/>
        <end position="89"/>
    </location>
</feature>
<organism evidence="2 3">
    <name type="scientific">Gymnopus androsaceus JB14</name>
    <dbReference type="NCBI Taxonomy" id="1447944"/>
    <lineage>
        <taxon>Eukaryota</taxon>
        <taxon>Fungi</taxon>
        <taxon>Dikarya</taxon>
        <taxon>Basidiomycota</taxon>
        <taxon>Agaricomycotina</taxon>
        <taxon>Agaricomycetes</taxon>
        <taxon>Agaricomycetidae</taxon>
        <taxon>Agaricales</taxon>
        <taxon>Marasmiineae</taxon>
        <taxon>Omphalotaceae</taxon>
        <taxon>Gymnopus</taxon>
    </lineage>
</organism>
<evidence type="ECO:0000313" key="3">
    <source>
        <dbReference type="Proteomes" id="UP000799118"/>
    </source>
</evidence>
<proteinExistence type="predicted"/>
<accession>A0A6A4H2A9</accession>
<keyword evidence="3" id="KW-1185">Reference proteome</keyword>
<reference evidence="2" key="1">
    <citation type="journal article" date="2019" name="Environ. Microbiol.">
        <title>Fungal ecological strategies reflected in gene transcription - a case study of two litter decomposers.</title>
        <authorList>
            <person name="Barbi F."/>
            <person name="Kohler A."/>
            <person name="Barry K."/>
            <person name="Baskaran P."/>
            <person name="Daum C."/>
            <person name="Fauchery L."/>
            <person name="Ihrmark K."/>
            <person name="Kuo A."/>
            <person name="LaButti K."/>
            <person name="Lipzen A."/>
            <person name="Morin E."/>
            <person name="Grigoriev I.V."/>
            <person name="Henrissat B."/>
            <person name="Lindahl B."/>
            <person name="Martin F."/>
        </authorList>
    </citation>
    <scope>NUCLEOTIDE SEQUENCE</scope>
    <source>
        <strain evidence="2">JB14</strain>
    </source>
</reference>
<evidence type="ECO:0000313" key="2">
    <source>
        <dbReference type="EMBL" id="KAE9391514.1"/>
    </source>
</evidence>
<feature type="compositionally biased region" description="Polar residues" evidence="1">
    <location>
        <begin position="1"/>
        <end position="10"/>
    </location>
</feature>
<sequence length="89" mass="9112">MSEPSANDQPQAARKKPAYKRLNLYDPNLELLPGDEEGKGKTIIRTYATGGSGNDPVKKPSGTSGTGGTSANTSGTSGTSAGNSGTRKR</sequence>
<evidence type="ECO:0000256" key="1">
    <source>
        <dbReference type="SAM" id="MobiDB-lite"/>
    </source>
</evidence>
<protein>
    <submittedName>
        <fullName evidence="2">Uncharacterized protein</fullName>
    </submittedName>
</protein>